<dbReference type="Gene3D" id="2.60.120.920">
    <property type="match status" value="1"/>
</dbReference>
<accession>A0A146KIA1</accession>
<dbReference type="InterPro" id="IPR013320">
    <property type="entry name" value="ConA-like_dom_sf"/>
</dbReference>
<dbReference type="GO" id="GO:0048188">
    <property type="term" value="C:Set1C/COMPASS complex"/>
    <property type="evidence" value="ECO:0007669"/>
    <property type="project" value="InterPro"/>
</dbReference>
<dbReference type="GO" id="GO:0000976">
    <property type="term" value="F:transcription cis-regulatory region binding"/>
    <property type="evidence" value="ECO:0007669"/>
    <property type="project" value="TreeGrafter"/>
</dbReference>
<feature type="domain" description="SPRY" evidence="4">
    <location>
        <begin position="1"/>
        <end position="169"/>
    </location>
</feature>
<evidence type="ECO:0000313" key="5">
    <source>
        <dbReference type="EMBL" id="JAP95564.1"/>
    </source>
</evidence>
<feature type="non-terminal residue" evidence="5">
    <location>
        <position position="1"/>
    </location>
</feature>
<evidence type="ECO:0000256" key="2">
    <source>
        <dbReference type="ARBA" id="ARBA00023242"/>
    </source>
</evidence>
<keyword evidence="2" id="KW-0539">Nucleus</keyword>
<comment type="subcellular location">
    <subcellularLocation>
        <location evidence="1">Nucleus</location>
    </subcellularLocation>
</comment>
<organism evidence="5">
    <name type="scientific">Trepomonas sp. PC1</name>
    <dbReference type="NCBI Taxonomy" id="1076344"/>
    <lineage>
        <taxon>Eukaryota</taxon>
        <taxon>Metamonada</taxon>
        <taxon>Diplomonadida</taxon>
        <taxon>Hexamitidae</taxon>
        <taxon>Hexamitinae</taxon>
        <taxon>Trepomonas</taxon>
    </lineage>
</organism>
<dbReference type="PANTHER" id="PTHR10598:SF0">
    <property type="entry name" value="SET1_ASH2 HISTONE METHYLTRANSFERASE COMPLEX SUBUNIT ASH2"/>
    <property type="match status" value="1"/>
</dbReference>
<proteinExistence type="predicted"/>
<dbReference type="AlphaFoldDB" id="A0A146KIA1"/>
<feature type="region of interest" description="Disordered" evidence="3">
    <location>
        <begin position="213"/>
        <end position="243"/>
    </location>
</feature>
<dbReference type="CDD" id="cd12872">
    <property type="entry name" value="SPRY_Ash2"/>
    <property type="match status" value="1"/>
</dbReference>
<gene>
    <name evidence="5" type="ORF">TPC1_11401</name>
</gene>
<dbReference type="InterPro" id="IPR037353">
    <property type="entry name" value="ASH2"/>
</dbReference>
<dbReference type="InterPro" id="IPR043136">
    <property type="entry name" value="B30.2/SPRY_sf"/>
</dbReference>
<dbReference type="InterPro" id="IPR003877">
    <property type="entry name" value="SPRY_dom"/>
</dbReference>
<protein>
    <recommendedName>
        <fullName evidence="4">SPRY domain-containing protein</fullName>
    </recommendedName>
</protein>
<dbReference type="EMBL" id="GDID01001042">
    <property type="protein sequence ID" value="JAP95564.1"/>
    <property type="molecule type" value="Transcribed_RNA"/>
</dbReference>
<evidence type="ECO:0000259" key="4">
    <source>
        <dbReference type="SMART" id="SM00449"/>
    </source>
</evidence>
<dbReference type="PANTHER" id="PTHR10598">
    <property type="entry name" value="SET1/ASH2 HISTONE METHYLTRANSFERASE COMPLEX SUBUNIT ASH2"/>
    <property type="match status" value="1"/>
</dbReference>
<name>A0A146KIA1_9EUKA</name>
<dbReference type="SUPFAM" id="SSF49899">
    <property type="entry name" value="Concanavalin A-like lectins/glucanases"/>
    <property type="match status" value="1"/>
</dbReference>
<evidence type="ECO:0000256" key="3">
    <source>
        <dbReference type="SAM" id="MobiDB-lite"/>
    </source>
</evidence>
<feature type="compositionally biased region" description="Polar residues" evidence="3">
    <location>
        <begin position="221"/>
        <end position="243"/>
    </location>
</feature>
<sequence>VYTKPEYQPSVRVGFATPAARLDGPIGFDQFGYSLRSVDCSICHNRQRLFGSEHTKSFLSQQVTPDDVIGCLIHIPDFTPKTELPPEQELCESKTTVKITAKRMDEVLLPEQITEKYQELTEVVPDSFIQFFVNGKLVSEVRDIFYNRYYPAVSMYNYSTVKINFGIPNKLCPGYPPDFYVLSPVIKDVSLGNEEYFGHKKLDIQKIVEEEKERAKKEEMNQQSVTEKQPDSQPLSTPTNVQSVIQPKNEPDVNVVEIWNEITEKDCHRLGVKKNEFKHFLKQVYLSQINENTPPQRKIDDYSEEETKHKGFQFPPSYCFSPFQVLYKKRSESDYEKTISAIRDGLYNVDLHNEIMKLMKECNYDRKK</sequence>
<evidence type="ECO:0000256" key="1">
    <source>
        <dbReference type="ARBA" id="ARBA00004123"/>
    </source>
</evidence>
<reference evidence="5" key="1">
    <citation type="submission" date="2015-07" db="EMBL/GenBank/DDBJ databases">
        <title>Adaptation to a free-living lifestyle via gene acquisitions in the diplomonad Trepomonas sp. PC1.</title>
        <authorList>
            <person name="Xu F."/>
            <person name="Jerlstrom-Hultqvist J."/>
            <person name="Kolisko M."/>
            <person name="Simpson A.G.B."/>
            <person name="Roger A.J."/>
            <person name="Svard S.G."/>
            <person name="Andersson J.O."/>
        </authorList>
    </citation>
    <scope>NUCLEOTIDE SEQUENCE</scope>
    <source>
        <strain evidence="5">PC1</strain>
    </source>
</reference>
<feature type="non-terminal residue" evidence="5">
    <location>
        <position position="368"/>
    </location>
</feature>
<dbReference type="SMART" id="SM00449">
    <property type="entry name" value="SPRY"/>
    <property type="match status" value="1"/>
</dbReference>